<evidence type="ECO:0000256" key="4">
    <source>
        <dbReference type="ARBA" id="ARBA00010448"/>
    </source>
</evidence>
<comment type="caution">
    <text evidence="13">The sequence shown here is derived from an EMBL/GenBank/DDBJ whole genome shotgun (WGS) entry which is preliminary data.</text>
</comment>
<dbReference type="SUPFAM" id="SSF50353">
    <property type="entry name" value="Cytokine"/>
    <property type="match status" value="1"/>
</dbReference>
<dbReference type="GO" id="GO:0042119">
    <property type="term" value="P:neutrophil activation"/>
    <property type="evidence" value="ECO:0007669"/>
    <property type="project" value="TreeGrafter"/>
</dbReference>
<keyword evidence="9" id="KW-0666">Pyrogen</keyword>
<evidence type="ECO:0000256" key="10">
    <source>
        <dbReference type="ARBA" id="ARBA00023198"/>
    </source>
</evidence>
<reference evidence="13 14" key="1">
    <citation type="submission" date="2024-05" db="EMBL/GenBank/DDBJ databases">
        <title>A high-quality chromosomal-level genome assembly of Topmouth culter (Culter alburnus).</title>
        <authorList>
            <person name="Zhao H."/>
        </authorList>
    </citation>
    <scope>NUCLEOTIDE SEQUENCE [LARGE SCALE GENOMIC DNA]</scope>
    <source>
        <strain evidence="13">CATC2023</strain>
        <tissue evidence="13">Muscle</tissue>
    </source>
</reference>
<evidence type="ECO:0000256" key="12">
    <source>
        <dbReference type="ARBA" id="ARBA00023246"/>
    </source>
</evidence>
<evidence type="ECO:0000256" key="8">
    <source>
        <dbReference type="ARBA" id="ARBA00022525"/>
    </source>
</evidence>
<dbReference type="GO" id="GO:0051781">
    <property type="term" value="P:positive regulation of cell division"/>
    <property type="evidence" value="ECO:0007669"/>
    <property type="project" value="UniProtKB-KW"/>
</dbReference>
<dbReference type="InterPro" id="IPR000975">
    <property type="entry name" value="IL-1_fam"/>
</dbReference>
<dbReference type="GO" id="GO:0005829">
    <property type="term" value="C:cytosol"/>
    <property type="evidence" value="ECO:0007669"/>
    <property type="project" value="UniProtKB-SubCell"/>
</dbReference>
<keyword evidence="8" id="KW-0964">Secreted</keyword>
<evidence type="ECO:0000256" key="1">
    <source>
        <dbReference type="ARBA" id="ARBA00004371"/>
    </source>
</evidence>
<dbReference type="GO" id="GO:1901222">
    <property type="term" value="P:regulation of non-canonical NF-kappaB signal transduction"/>
    <property type="evidence" value="ECO:0007669"/>
    <property type="project" value="TreeGrafter"/>
</dbReference>
<proteinExistence type="inferred from homology"/>
<sequence>MAAEIVSEENCGMKKMKVRFSLSIISEGDLEMEGHQELPHPQPELEDKDIEDSCFYDDDQMLVSLANMSFNLVVDQDPDTAKPLCSSDCQFNEIVVMSEQADLAFISAIGKMIKEQDNLYMKSKQKCKYITSGQNQIRLEDTMSAKITIFQCMATKDTKSGVPVVLNFTGTDNFFCCTNEGGEIILKVTRYDKTKLHTPGDDQEKLAHVFYMSQTPDGHRHFESALHRGWFIHTVGGNAVKMQRGKLTSSDCFVLIETDATKTIQY</sequence>
<evidence type="ECO:0000256" key="3">
    <source>
        <dbReference type="ARBA" id="ARBA00004550"/>
    </source>
</evidence>
<dbReference type="InterPro" id="IPR008996">
    <property type="entry name" value="IL1/FGF"/>
</dbReference>
<evidence type="ECO:0000313" key="14">
    <source>
        <dbReference type="Proteomes" id="UP001479290"/>
    </source>
</evidence>
<accession>A0AAW2A2C2</accession>
<dbReference type="Gene3D" id="2.80.10.50">
    <property type="match status" value="1"/>
</dbReference>
<evidence type="ECO:0000256" key="9">
    <source>
        <dbReference type="ARBA" id="ARBA00022620"/>
    </source>
</evidence>
<dbReference type="GO" id="GO:0005125">
    <property type="term" value="F:cytokine activity"/>
    <property type="evidence" value="ECO:0007669"/>
    <property type="project" value="UniProtKB-KW"/>
</dbReference>
<dbReference type="GO" id="GO:0006955">
    <property type="term" value="P:immune response"/>
    <property type="evidence" value="ECO:0007669"/>
    <property type="project" value="InterPro"/>
</dbReference>
<gene>
    <name evidence="13" type="ORF">ABG768_003776</name>
</gene>
<comment type="subcellular location">
    <subcellularLocation>
        <location evidence="2">Cytoplasm</location>
        <location evidence="2">Cytosol</location>
    </subcellularLocation>
    <subcellularLocation>
        <location evidence="1">Lysosome</location>
    </subcellularLocation>
    <subcellularLocation>
        <location evidence="3">Secreted</location>
        <location evidence="3">Extracellular exosome</location>
    </subcellularLocation>
</comment>
<evidence type="ECO:0000313" key="13">
    <source>
        <dbReference type="EMBL" id="KAK9966679.1"/>
    </source>
</evidence>
<organism evidence="13 14">
    <name type="scientific">Culter alburnus</name>
    <name type="common">Topmouth culter</name>
    <dbReference type="NCBI Taxonomy" id="194366"/>
    <lineage>
        <taxon>Eukaryota</taxon>
        <taxon>Metazoa</taxon>
        <taxon>Chordata</taxon>
        <taxon>Craniata</taxon>
        <taxon>Vertebrata</taxon>
        <taxon>Euteleostomi</taxon>
        <taxon>Actinopterygii</taxon>
        <taxon>Neopterygii</taxon>
        <taxon>Teleostei</taxon>
        <taxon>Ostariophysi</taxon>
        <taxon>Cypriniformes</taxon>
        <taxon>Xenocyprididae</taxon>
        <taxon>Xenocypridinae</taxon>
        <taxon>Culter</taxon>
    </lineage>
</organism>
<dbReference type="EMBL" id="JAWDJR010000011">
    <property type="protein sequence ID" value="KAK9966679.1"/>
    <property type="molecule type" value="Genomic_DNA"/>
</dbReference>
<keyword evidence="12" id="KW-0497">Mitogen</keyword>
<protein>
    <recommendedName>
        <fullName evidence="5">Interleukin-1 beta</fullName>
    </recommendedName>
</protein>
<dbReference type="GO" id="GO:0048246">
    <property type="term" value="P:macrophage chemotaxis"/>
    <property type="evidence" value="ECO:0007669"/>
    <property type="project" value="TreeGrafter"/>
</dbReference>
<dbReference type="Proteomes" id="UP001479290">
    <property type="component" value="Unassembled WGS sequence"/>
</dbReference>
<dbReference type="GO" id="GO:0019221">
    <property type="term" value="P:cytokine-mediated signaling pathway"/>
    <property type="evidence" value="ECO:0007669"/>
    <property type="project" value="TreeGrafter"/>
</dbReference>
<keyword evidence="14" id="KW-1185">Reference proteome</keyword>
<dbReference type="Pfam" id="PF00340">
    <property type="entry name" value="IL1"/>
    <property type="match status" value="1"/>
</dbReference>
<dbReference type="PANTHER" id="PTHR10078">
    <property type="entry name" value="INTERLEUKIN-1 FAMILY MEMBER"/>
    <property type="match status" value="1"/>
</dbReference>
<evidence type="ECO:0000256" key="11">
    <source>
        <dbReference type="ARBA" id="ARBA00023228"/>
    </source>
</evidence>
<dbReference type="GO" id="GO:0010628">
    <property type="term" value="P:positive regulation of gene expression"/>
    <property type="evidence" value="ECO:0007669"/>
    <property type="project" value="TreeGrafter"/>
</dbReference>
<dbReference type="PANTHER" id="PTHR10078:SF30">
    <property type="entry name" value="INTERLEUKIN-1 BETA"/>
    <property type="match status" value="1"/>
</dbReference>
<evidence type="ECO:0000256" key="6">
    <source>
        <dbReference type="ARBA" id="ARBA00022490"/>
    </source>
</evidence>
<dbReference type="GO" id="GO:0005764">
    <property type="term" value="C:lysosome"/>
    <property type="evidence" value="ECO:0007669"/>
    <property type="project" value="UniProtKB-SubCell"/>
</dbReference>
<dbReference type="GO" id="GO:0005615">
    <property type="term" value="C:extracellular space"/>
    <property type="evidence" value="ECO:0007669"/>
    <property type="project" value="UniProtKB-KW"/>
</dbReference>
<dbReference type="GO" id="GO:0071222">
    <property type="term" value="P:cellular response to lipopolysaccharide"/>
    <property type="evidence" value="ECO:0007669"/>
    <property type="project" value="TreeGrafter"/>
</dbReference>
<keyword evidence="11" id="KW-0458">Lysosome</keyword>
<keyword evidence="6" id="KW-0963">Cytoplasm</keyword>
<evidence type="ECO:0000256" key="7">
    <source>
        <dbReference type="ARBA" id="ARBA00022514"/>
    </source>
</evidence>
<comment type="similarity">
    <text evidence="4">Belongs to the IL-1 family.</text>
</comment>
<evidence type="ECO:0000256" key="5">
    <source>
        <dbReference type="ARBA" id="ARBA00014702"/>
    </source>
</evidence>
<name>A0AAW2A2C2_CULAL</name>
<dbReference type="CDD" id="cd00100">
    <property type="entry name" value="beta-trefoil_IL1"/>
    <property type="match status" value="1"/>
</dbReference>
<dbReference type="AlphaFoldDB" id="A0AAW2A2C2"/>
<keyword evidence="10" id="KW-0395">Inflammatory response</keyword>
<dbReference type="GO" id="GO:0001660">
    <property type="term" value="P:fever generation"/>
    <property type="evidence" value="ECO:0007669"/>
    <property type="project" value="UniProtKB-KW"/>
</dbReference>
<evidence type="ECO:0000256" key="2">
    <source>
        <dbReference type="ARBA" id="ARBA00004514"/>
    </source>
</evidence>
<keyword evidence="7" id="KW-0202">Cytokine</keyword>